<keyword evidence="4 7" id="KW-0326">Glycosidase</keyword>
<protein>
    <submittedName>
        <fullName evidence="10">Glycosyl hydrolase family 43</fullName>
    </submittedName>
</protein>
<evidence type="ECO:0000256" key="9">
    <source>
        <dbReference type="SAM" id="SignalP"/>
    </source>
</evidence>
<evidence type="ECO:0000313" key="10">
    <source>
        <dbReference type="EMBL" id="AYL94483.1"/>
    </source>
</evidence>
<evidence type="ECO:0000256" key="2">
    <source>
        <dbReference type="ARBA" id="ARBA00022729"/>
    </source>
</evidence>
<dbReference type="SUPFAM" id="SSF75005">
    <property type="entry name" value="Arabinanase/levansucrase/invertase"/>
    <property type="match status" value="1"/>
</dbReference>
<feature type="chain" id="PRO_5019775586" evidence="9">
    <location>
        <begin position="21"/>
        <end position="348"/>
    </location>
</feature>
<evidence type="ECO:0000256" key="8">
    <source>
        <dbReference type="SAM" id="MobiDB-lite"/>
    </source>
</evidence>
<comment type="similarity">
    <text evidence="1 7">Belongs to the glycosyl hydrolase 43 family.</text>
</comment>
<dbReference type="GO" id="GO:0004553">
    <property type="term" value="F:hydrolase activity, hydrolyzing O-glycosyl compounds"/>
    <property type="evidence" value="ECO:0007669"/>
    <property type="project" value="InterPro"/>
</dbReference>
<dbReference type="AlphaFoldDB" id="A0A494VT06"/>
<feature type="active site" description="Proton donor" evidence="5">
    <location>
        <position position="219"/>
    </location>
</feature>
<evidence type="ECO:0000256" key="1">
    <source>
        <dbReference type="ARBA" id="ARBA00009865"/>
    </source>
</evidence>
<organism evidence="10 11">
    <name type="scientific">Mucilaginibacter celer</name>
    <dbReference type="NCBI Taxonomy" id="2305508"/>
    <lineage>
        <taxon>Bacteria</taxon>
        <taxon>Pseudomonadati</taxon>
        <taxon>Bacteroidota</taxon>
        <taxon>Sphingobacteriia</taxon>
        <taxon>Sphingobacteriales</taxon>
        <taxon>Sphingobacteriaceae</taxon>
        <taxon>Mucilaginibacter</taxon>
    </lineage>
</organism>
<dbReference type="GO" id="GO:0005975">
    <property type="term" value="P:carbohydrate metabolic process"/>
    <property type="evidence" value="ECO:0007669"/>
    <property type="project" value="InterPro"/>
</dbReference>
<dbReference type="CDD" id="cd18820">
    <property type="entry name" value="GH43_LbAraf43-like"/>
    <property type="match status" value="1"/>
</dbReference>
<dbReference type="EMBL" id="CP032869">
    <property type="protein sequence ID" value="AYL94483.1"/>
    <property type="molecule type" value="Genomic_DNA"/>
</dbReference>
<evidence type="ECO:0000256" key="6">
    <source>
        <dbReference type="PIRSR" id="PIRSR606710-2"/>
    </source>
</evidence>
<dbReference type="Proteomes" id="UP000270046">
    <property type="component" value="Chromosome"/>
</dbReference>
<dbReference type="Gene3D" id="2.115.10.20">
    <property type="entry name" value="Glycosyl hydrolase domain, family 43"/>
    <property type="match status" value="1"/>
</dbReference>
<reference evidence="10 11" key="1">
    <citation type="submission" date="2018-10" db="EMBL/GenBank/DDBJ databases">
        <title>Genome sequencing of Mucilaginibacter sp. HYN0043.</title>
        <authorList>
            <person name="Kim M."/>
            <person name="Yi H."/>
        </authorList>
    </citation>
    <scope>NUCLEOTIDE SEQUENCE [LARGE SCALE GENOMIC DNA]</scope>
    <source>
        <strain evidence="10 11">HYN0043</strain>
    </source>
</reference>
<keyword evidence="2 9" id="KW-0732">Signal</keyword>
<dbReference type="PANTHER" id="PTHR43817:SF1">
    <property type="entry name" value="HYDROLASE, FAMILY 43, PUTATIVE (AFU_ORTHOLOGUE AFUA_3G01660)-RELATED"/>
    <property type="match status" value="1"/>
</dbReference>
<evidence type="ECO:0000256" key="3">
    <source>
        <dbReference type="ARBA" id="ARBA00022801"/>
    </source>
</evidence>
<dbReference type="PANTHER" id="PTHR43817">
    <property type="entry name" value="GLYCOSYL HYDROLASE"/>
    <property type="match status" value="1"/>
</dbReference>
<dbReference type="OrthoDB" id="177947at2"/>
<keyword evidence="3 7" id="KW-0378">Hydrolase</keyword>
<evidence type="ECO:0000313" key="11">
    <source>
        <dbReference type="Proteomes" id="UP000270046"/>
    </source>
</evidence>
<evidence type="ECO:0000256" key="7">
    <source>
        <dbReference type="RuleBase" id="RU361187"/>
    </source>
</evidence>
<gene>
    <name evidence="10" type="ORF">HYN43_003845</name>
</gene>
<dbReference type="PIRSF" id="PIRSF025414">
    <property type="entry name" value="Alpha-L-arabinofuranosidase"/>
    <property type="match status" value="1"/>
</dbReference>
<dbReference type="Pfam" id="PF04616">
    <property type="entry name" value="Glyco_hydro_43"/>
    <property type="match status" value="1"/>
</dbReference>
<feature type="site" description="Important for catalytic activity, responsible for pKa modulation of the active site Glu and correct orientation of both the proton donor and substrate" evidence="6">
    <location>
        <position position="149"/>
    </location>
</feature>
<keyword evidence="11" id="KW-1185">Reference proteome</keyword>
<feature type="signal peptide" evidence="9">
    <location>
        <begin position="1"/>
        <end position="20"/>
    </location>
</feature>
<evidence type="ECO:0000256" key="4">
    <source>
        <dbReference type="ARBA" id="ARBA00023295"/>
    </source>
</evidence>
<name>A0A494VT06_9SPHI</name>
<evidence type="ECO:0000256" key="5">
    <source>
        <dbReference type="PIRSR" id="PIRSR606710-1"/>
    </source>
</evidence>
<feature type="region of interest" description="Disordered" evidence="8">
    <location>
        <begin position="304"/>
        <end position="348"/>
    </location>
</feature>
<dbReference type="KEGG" id="muh:HYN43_003845"/>
<feature type="active site" description="Proton acceptor" evidence="5">
    <location>
        <position position="38"/>
    </location>
</feature>
<dbReference type="InterPro" id="IPR016828">
    <property type="entry name" value="Alpha-L-arabinofuranosidase"/>
</dbReference>
<sequence length="348" mass="38841">MRKLFNVCLLLLLFSGTTIAQTTTGKTFTNPLMPSGADPWVIQKDGFYYYTNSTGGNIVIWKTKDITALSTSPKKAVWSPPAGMAYSRDLWAPELHFINGKWYVYFAADNGDNNNHRIYVIENSSADPTQGTWEFKGKIADSTDKWAIDASVFESKGSWYMIWSGWEGDHNGQQNIYIAKMKDALTIGSERVKVSSPTYTWETNGDLRDGDLTHVSVNEGPEILKHGNKQFLIYSASGCWTDFYALGMLTADKNSDLLNPASWKKSDQPVFKQSPENSVYAPGHNSFFKSPDGREDWIIYHANSNPNEGCGNKRSPRAQKFSWNKDGSPNFGVPVKDGQPLVKPSGTK</sequence>
<dbReference type="InterPro" id="IPR006710">
    <property type="entry name" value="Glyco_hydro_43"/>
</dbReference>
<dbReference type="RefSeq" id="WP_119408201.1">
    <property type="nucleotide sequence ID" value="NZ_CP032869.1"/>
</dbReference>
<dbReference type="InterPro" id="IPR023296">
    <property type="entry name" value="Glyco_hydro_beta-prop_sf"/>
</dbReference>
<accession>A0A494VT06</accession>
<proteinExistence type="inferred from homology"/>